<name>A0ABP0JIR4_9DINO</name>
<comment type="caution">
    <text evidence="3">The sequence shown here is derived from an EMBL/GenBank/DDBJ whole genome shotgun (WGS) entry which is preliminary data.</text>
</comment>
<feature type="domain" description="Methyltransferase" evidence="2">
    <location>
        <begin position="167"/>
        <end position="297"/>
    </location>
</feature>
<evidence type="ECO:0000313" key="3">
    <source>
        <dbReference type="EMBL" id="CAK9014306.1"/>
    </source>
</evidence>
<evidence type="ECO:0000256" key="1">
    <source>
        <dbReference type="SAM" id="MobiDB-lite"/>
    </source>
</evidence>
<keyword evidence="4" id="KW-1185">Reference proteome</keyword>
<dbReference type="Proteomes" id="UP001642484">
    <property type="component" value="Unassembled WGS sequence"/>
</dbReference>
<feature type="region of interest" description="Disordered" evidence="1">
    <location>
        <begin position="488"/>
        <end position="516"/>
    </location>
</feature>
<protein>
    <recommendedName>
        <fullName evidence="2">Methyltransferase domain-containing protein</fullName>
    </recommendedName>
</protein>
<gene>
    <name evidence="3" type="ORF">CCMP2556_LOCUS11627</name>
</gene>
<organism evidence="3 4">
    <name type="scientific">Durusdinium trenchii</name>
    <dbReference type="NCBI Taxonomy" id="1381693"/>
    <lineage>
        <taxon>Eukaryota</taxon>
        <taxon>Sar</taxon>
        <taxon>Alveolata</taxon>
        <taxon>Dinophyceae</taxon>
        <taxon>Suessiales</taxon>
        <taxon>Symbiodiniaceae</taxon>
        <taxon>Durusdinium</taxon>
    </lineage>
</organism>
<dbReference type="Pfam" id="PF13679">
    <property type="entry name" value="Methyltransf_32"/>
    <property type="match status" value="1"/>
</dbReference>
<dbReference type="InterPro" id="IPR025714">
    <property type="entry name" value="Methyltranfer_dom"/>
</dbReference>
<evidence type="ECO:0000259" key="2">
    <source>
        <dbReference type="Pfam" id="PF13679"/>
    </source>
</evidence>
<reference evidence="3 4" key="1">
    <citation type="submission" date="2024-02" db="EMBL/GenBank/DDBJ databases">
        <authorList>
            <person name="Chen Y."/>
            <person name="Shah S."/>
            <person name="Dougan E. K."/>
            <person name="Thang M."/>
            <person name="Chan C."/>
        </authorList>
    </citation>
    <scope>NUCLEOTIDE SEQUENCE [LARGE SCALE GENOMIC DNA]</scope>
</reference>
<sequence length="534" mass="59676">MNPSARWPAHHSAAGARWLPRWRWHCSFVPEEAFHRSGRSARTVFSLVLLRCSGRATRRKGRHEALHPLEALELASLRPRRCSCGARLPRRPKFLSLIDVYRPWGNVAKHVEGGPAETGSGLVLRFLQAKPQVWAALLRPEYHTWHSHTKKFHKELSESLATLAEPTVTTAGHVVDLCCGKSLTSALLSLDSGACSAITAVDWREECELPHHDLASQRSERRPEAAYADVPVKYLKHDVLADDFLQVLGNRIMDVGRPTCILGMHLCGRLSLQAIAAFQEIRLVRSLVLTPCCLPHVTQAPQELQGIYGCGLSDPEQFDLWAEYLEKCLKQTGAEVTRRVEHGILSSRRTMFTAVKREKKPMLAILRWHLLTESAVSCSARNPFDPSSDPKARLDFMAKSSDQAFGHTMELEHARGMVTALVERWDEEKRWVIKQPQVQTEPEQPKEQRQWLRTVDMEDHGSPDSEAQAGGTQIGGRCESNVSLALDNGGERVEARPLEAAKAPPQRSSVPGPRASLSISSIRASFGIQEQLMM</sequence>
<accession>A0ABP0JIR4</accession>
<dbReference type="EMBL" id="CAXAMN010005557">
    <property type="protein sequence ID" value="CAK9014306.1"/>
    <property type="molecule type" value="Genomic_DNA"/>
</dbReference>
<evidence type="ECO:0000313" key="4">
    <source>
        <dbReference type="Proteomes" id="UP001642484"/>
    </source>
</evidence>
<feature type="compositionally biased region" description="Basic and acidic residues" evidence="1">
    <location>
        <begin position="489"/>
        <end position="499"/>
    </location>
</feature>
<proteinExistence type="predicted"/>